<dbReference type="Proteomes" id="UP001229421">
    <property type="component" value="Unassembled WGS sequence"/>
</dbReference>
<dbReference type="EMBL" id="JAUHHV010000001">
    <property type="protein sequence ID" value="KAK1436255.1"/>
    <property type="molecule type" value="Genomic_DNA"/>
</dbReference>
<sequence length="97" mass="11261">MIPENLHHHIYIQASFSYVWLSSHYHLLLTFPPPSPPPYHHHHHNRPPPPLSLSLSKISFSLLLGIKVKLLNLLFVVVGLTHVFDQKDEFFLDLIIL</sequence>
<organism evidence="1 2">
    <name type="scientific">Tagetes erecta</name>
    <name type="common">African marigold</name>
    <dbReference type="NCBI Taxonomy" id="13708"/>
    <lineage>
        <taxon>Eukaryota</taxon>
        <taxon>Viridiplantae</taxon>
        <taxon>Streptophyta</taxon>
        <taxon>Embryophyta</taxon>
        <taxon>Tracheophyta</taxon>
        <taxon>Spermatophyta</taxon>
        <taxon>Magnoliopsida</taxon>
        <taxon>eudicotyledons</taxon>
        <taxon>Gunneridae</taxon>
        <taxon>Pentapetalae</taxon>
        <taxon>asterids</taxon>
        <taxon>campanulids</taxon>
        <taxon>Asterales</taxon>
        <taxon>Asteraceae</taxon>
        <taxon>Asteroideae</taxon>
        <taxon>Heliantheae alliance</taxon>
        <taxon>Tageteae</taxon>
        <taxon>Tagetes</taxon>
    </lineage>
</organism>
<keyword evidence="2" id="KW-1185">Reference proteome</keyword>
<evidence type="ECO:0000313" key="2">
    <source>
        <dbReference type="Proteomes" id="UP001229421"/>
    </source>
</evidence>
<protein>
    <submittedName>
        <fullName evidence="1">Uncharacterized protein</fullName>
    </submittedName>
</protein>
<gene>
    <name evidence="1" type="ORF">QVD17_02034</name>
</gene>
<name>A0AAD8LES6_TARER</name>
<comment type="caution">
    <text evidence="1">The sequence shown here is derived from an EMBL/GenBank/DDBJ whole genome shotgun (WGS) entry which is preliminary data.</text>
</comment>
<dbReference type="AlphaFoldDB" id="A0AAD8LES6"/>
<proteinExistence type="predicted"/>
<evidence type="ECO:0000313" key="1">
    <source>
        <dbReference type="EMBL" id="KAK1436255.1"/>
    </source>
</evidence>
<accession>A0AAD8LES6</accession>
<reference evidence="1" key="1">
    <citation type="journal article" date="2023" name="bioRxiv">
        <title>Improved chromosome-level genome assembly for marigold (Tagetes erecta).</title>
        <authorList>
            <person name="Jiang F."/>
            <person name="Yuan L."/>
            <person name="Wang S."/>
            <person name="Wang H."/>
            <person name="Xu D."/>
            <person name="Wang A."/>
            <person name="Fan W."/>
        </authorList>
    </citation>
    <scope>NUCLEOTIDE SEQUENCE</scope>
    <source>
        <strain evidence="1">WSJ</strain>
        <tissue evidence="1">Leaf</tissue>
    </source>
</reference>